<dbReference type="RefSeq" id="WP_007478419.1">
    <property type="nucleotide sequence ID" value="NZ_CZAI01000007.1"/>
</dbReference>
<dbReference type="AlphaFoldDB" id="A0A174R6P6"/>
<organism evidence="1 2">
    <name type="scientific">Bacteroides caccae</name>
    <dbReference type="NCBI Taxonomy" id="47678"/>
    <lineage>
        <taxon>Bacteria</taxon>
        <taxon>Pseudomonadati</taxon>
        <taxon>Bacteroidota</taxon>
        <taxon>Bacteroidia</taxon>
        <taxon>Bacteroidales</taxon>
        <taxon>Bacteroidaceae</taxon>
        <taxon>Bacteroides</taxon>
    </lineage>
</organism>
<reference evidence="1 2" key="1">
    <citation type="submission" date="2015-09" db="EMBL/GenBank/DDBJ databases">
        <authorList>
            <consortium name="Pathogen Informatics"/>
        </authorList>
    </citation>
    <scope>NUCLEOTIDE SEQUENCE [LARGE SCALE GENOMIC DNA]</scope>
    <source>
        <strain evidence="1 2">2789STDY5834880</strain>
    </source>
</reference>
<sequence length="226" mass="26090">MTTNLIKPSRIDFDKVDINQIQRILSTGTLEALAPDEREYYSLMEMVRGLRARMRINGKLVTKAGIIRLLKSEPYGLSDWMARQVYADSLNFFYTQDNVRPQAFANLYAEKAENWANTVFLMGNVKEAKNLLKLAAELRGCYKDQQAEIPEELLAQKSTVIYTTSRKDLGVPEIDRKELEEFIDAIPEIPVIVRENIKEDARIKAFDLKKRMLYDIKEFGEDNEGE</sequence>
<proteinExistence type="predicted"/>
<protein>
    <submittedName>
        <fullName evidence="1">Uncharacterized protein</fullName>
    </submittedName>
</protein>
<evidence type="ECO:0000313" key="1">
    <source>
        <dbReference type="EMBL" id="CUP81192.1"/>
    </source>
</evidence>
<name>A0A174R6P6_9BACE</name>
<accession>A0A174R6P6</accession>
<dbReference type="EMBL" id="CZAI01000007">
    <property type="protein sequence ID" value="CUP81192.1"/>
    <property type="molecule type" value="Genomic_DNA"/>
</dbReference>
<evidence type="ECO:0000313" key="2">
    <source>
        <dbReference type="Proteomes" id="UP000095657"/>
    </source>
</evidence>
<gene>
    <name evidence="1" type="ORF">ERS852494_03153</name>
</gene>
<dbReference type="STRING" id="47678.ERS852494_03153"/>
<dbReference type="Proteomes" id="UP000095657">
    <property type="component" value="Unassembled WGS sequence"/>
</dbReference>